<dbReference type="GO" id="GO:0007165">
    <property type="term" value="P:signal transduction"/>
    <property type="evidence" value="ECO:0007669"/>
    <property type="project" value="TreeGrafter"/>
</dbReference>
<keyword evidence="1" id="KW-0479">Metal-binding</keyword>
<comment type="caution">
    <text evidence="3">The sequence shown here is derived from an EMBL/GenBank/DDBJ whole genome shotgun (WGS) entry which is preliminary data.</text>
</comment>
<dbReference type="GO" id="GO:0046872">
    <property type="term" value="F:metal ion binding"/>
    <property type="evidence" value="ECO:0007669"/>
    <property type="project" value="UniProtKB-KW"/>
</dbReference>
<proteinExistence type="predicted"/>
<name>A0A644Z2I7_9ZZZZ</name>
<reference evidence="3" key="1">
    <citation type="submission" date="2019-08" db="EMBL/GenBank/DDBJ databases">
        <authorList>
            <person name="Kucharzyk K."/>
            <person name="Murdoch R.W."/>
            <person name="Higgins S."/>
            <person name="Loffler F."/>
        </authorList>
    </citation>
    <scope>NUCLEOTIDE SEQUENCE</scope>
</reference>
<dbReference type="Pfam" id="PF00459">
    <property type="entry name" value="Inositol_P"/>
    <property type="match status" value="1"/>
</dbReference>
<dbReference type="InterPro" id="IPR020550">
    <property type="entry name" value="Inositol_monophosphatase_CS"/>
</dbReference>
<sequence>MERALLVCVPPHRRHDLVEQYFARAKQLFLSCSDFRSYGSCALELSYIAAGRLDGYYELCLGYYDMAAGMLIVQEAGGMVASADPARPFEDTRCDLVASNGLIQHQILHMVQS</sequence>
<dbReference type="GO" id="GO:0046854">
    <property type="term" value="P:phosphatidylinositol phosphate biosynthetic process"/>
    <property type="evidence" value="ECO:0007669"/>
    <property type="project" value="InterPro"/>
</dbReference>
<protein>
    <recommendedName>
        <fullName evidence="4">Inositol-phosphate phosphatase</fullName>
    </recommendedName>
</protein>
<evidence type="ECO:0008006" key="4">
    <source>
        <dbReference type="Google" id="ProtNLM"/>
    </source>
</evidence>
<dbReference type="PRINTS" id="PR00377">
    <property type="entry name" value="IMPHPHTASES"/>
</dbReference>
<dbReference type="PANTHER" id="PTHR20854:SF4">
    <property type="entry name" value="INOSITOL-1-MONOPHOSPHATASE-RELATED"/>
    <property type="match status" value="1"/>
</dbReference>
<evidence type="ECO:0000256" key="1">
    <source>
        <dbReference type="ARBA" id="ARBA00022723"/>
    </source>
</evidence>
<accession>A0A644Z2I7</accession>
<evidence type="ECO:0000313" key="3">
    <source>
        <dbReference type="EMBL" id="MPM34982.1"/>
    </source>
</evidence>
<dbReference type="Gene3D" id="3.40.190.80">
    <property type="match status" value="1"/>
</dbReference>
<evidence type="ECO:0000256" key="2">
    <source>
        <dbReference type="ARBA" id="ARBA00022842"/>
    </source>
</evidence>
<organism evidence="3">
    <name type="scientific">bioreactor metagenome</name>
    <dbReference type="NCBI Taxonomy" id="1076179"/>
    <lineage>
        <taxon>unclassified sequences</taxon>
        <taxon>metagenomes</taxon>
        <taxon>ecological metagenomes</taxon>
    </lineage>
</organism>
<dbReference type="PANTHER" id="PTHR20854">
    <property type="entry name" value="INOSITOL MONOPHOSPHATASE"/>
    <property type="match status" value="1"/>
</dbReference>
<dbReference type="EMBL" id="VSSQ01007142">
    <property type="protein sequence ID" value="MPM34982.1"/>
    <property type="molecule type" value="Genomic_DNA"/>
</dbReference>
<dbReference type="GO" id="GO:0006020">
    <property type="term" value="P:inositol metabolic process"/>
    <property type="evidence" value="ECO:0007669"/>
    <property type="project" value="TreeGrafter"/>
</dbReference>
<dbReference type="GO" id="GO:0008934">
    <property type="term" value="F:inositol monophosphate 1-phosphatase activity"/>
    <property type="evidence" value="ECO:0007669"/>
    <property type="project" value="TreeGrafter"/>
</dbReference>
<keyword evidence="2" id="KW-0460">Magnesium</keyword>
<gene>
    <name evidence="3" type="ORF">SDC9_81572</name>
</gene>
<dbReference type="PROSITE" id="PS00630">
    <property type="entry name" value="IMP_2"/>
    <property type="match status" value="1"/>
</dbReference>
<dbReference type="InterPro" id="IPR000760">
    <property type="entry name" value="Inositol_monophosphatase-like"/>
</dbReference>
<dbReference type="SUPFAM" id="SSF56655">
    <property type="entry name" value="Carbohydrate phosphatase"/>
    <property type="match status" value="1"/>
</dbReference>
<dbReference type="AlphaFoldDB" id="A0A644Z2I7"/>